<dbReference type="Gene3D" id="1.10.10.10">
    <property type="entry name" value="Winged helix-like DNA-binding domain superfamily/Winged helix DNA-binding domain"/>
    <property type="match status" value="1"/>
</dbReference>
<sequence>MVKLNMLHILSTFGGEASRLAENAGEATHQQVIDQLRELTYSLESNDNTTQRIIYRQLEIVVVRMGERLWIFRLLASWEIYLTVEKLSKETNAEPVLLGCILRYLASIKLIKETGKDYWSGRHPGKLMLQYMQDQKTRLDTFFLEKEVGGWKPTSGQDQPHDTNAAAKNPAVETTVYDIDTPQPVKNAKFYYIRSVFHDSQDEKCCRSILSNIVPAMGKKSV</sequence>
<organism evidence="1 2">
    <name type="scientific">Botrytis tulipae</name>
    <dbReference type="NCBI Taxonomy" id="87230"/>
    <lineage>
        <taxon>Eukaryota</taxon>
        <taxon>Fungi</taxon>
        <taxon>Dikarya</taxon>
        <taxon>Ascomycota</taxon>
        <taxon>Pezizomycotina</taxon>
        <taxon>Leotiomycetes</taxon>
        <taxon>Helotiales</taxon>
        <taxon>Sclerotiniaceae</taxon>
        <taxon>Botrytis</taxon>
    </lineage>
</organism>
<proteinExistence type="predicted"/>
<dbReference type="AlphaFoldDB" id="A0A4Z1F1H2"/>
<evidence type="ECO:0000313" key="2">
    <source>
        <dbReference type="Proteomes" id="UP000297777"/>
    </source>
</evidence>
<dbReference type="Proteomes" id="UP000297777">
    <property type="component" value="Unassembled WGS sequence"/>
</dbReference>
<evidence type="ECO:0000313" key="1">
    <source>
        <dbReference type="EMBL" id="TGO16902.1"/>
    </source>
</evidence>
<keyword evidence="2" id="KW-1185">Reference proteome</keyword>
<dbReference type="Gene3D" id="3.40.50.150">
    <property type="entry name" value="Vaccinia Virus protein VP39"/>
    <property type="match status" value="1"/>
</dbReference>
<comment type="caution">
    <text evidence="1">The sequence shown here is derived from an EMBL/GenBank/DDBJ whole genome shotgun (WGS) entry which is preliminary data.</text>
</comment>
<dbReference type="InterPro" id="IPR036388">
    <property type="entry name" value="WH-like_DNA-bd_sf"/>
</dbReference>
<name>A0A4Z1F1H2_9HELO</name>
<dbReference type="PANTHER" id="PTHR43712">
    <property type="entry name" value="PUTATIVE (AFU_ORTHOLOGUE AFUA_4G14580)-RELATED"/>
    <property type="match status" value="1"/>
</dbReference>
<dbReference type="InterPro" id="IPR036390">
    <property type="entry name" value="WH_DNA-bd_sf"/>
</dbReference>
<gene>
    <name evidence="1" type="ORF">BTUL_0022g00020</name>
</gene>
<evidence type="ECO:0008006" key="3">
    <source>
        <dbReference type="Google" id="ProtNLM"/>
    </source>
</evidence>
<dbReference type="PANTHER" id="PTHR43712:SF1">
    <property type="entry name" value="HYPOTHETICAL O-METHYLTRANSFERASE (EUROFUNG)-RELATED"/>
    <property type="match status" value="1"/>
</dbReference>
<dbReference type="EMBL" id="PQXH01000022">
    <property type="protein sequence ID" value="TGO16902.1"/>
    <property type="molecule type" value="Genomic_DNA"/>
</dbReference>
<dbReference type="OrthoDB" id="2410195at2759"/>
<dbReference type="InterPro" id="IPR029063">
    <property type="entry name" value="SAM-dependent_MTases_sf"/>
</dbReference>
<dbReference type="SUPFAM" id="SSF46785">
    <property type="entry name" value="Winged helix' DNA-binding domain"/>
    <property type="match status" value="1"/>
</dbReference>
<protein>
    <recommendedName>
        <fullName evidence="3">O-methyltransferase domain-containing protein</fullName>
    </recommendedName>
</protein>
<accession>A0A4Z1F1H2</accession>
<reference evidence="1 2" key="1">
    <citation type="submission" date="2017-12" db="EMBL/GenBank/DDBJ databases">
        <title>Comparative genomics of Botrytis spp.</title>
        <authorList>
            <person name="Valero-Jimenez C.A."/>
            <person name="Tapia P."/>
            <person name="Veloso J."/>
            <person name="Silva-Moreno E."/>
            <person name="Staats M."/>
            <person name="Valdes J.H."/>
            <person name="Van Kan J.A.L."/>
        </authorList>
    </citation>
    <scope>NUCLEOTIDE SEQUENCE [LARGE SCALE GENOMIC DNA]</scope>
    <source>
        <strain evidence="1 2">Bt9001</strain>
    </source>
</reference>